<name>L5KEX4_PTEAL</name>
<dbReference type="Proteomes" id="UP000010552">
    <property type="component" value="Unassembled WGS sequence"/>
</dbReference>
<gene>
    <name evidence="2" type="ORF">PAL_GLEAN10007767</name>
</gene>
<dbReference type="AlphaFoldDB" id="L5KEX4"/>
<reference evidence="3" key="1">
    <citation type="journal article" date="2013" name="Science">
        <title>Comparative analysis of bat genomes provides insight into the evolution of flight and immunity.</title>
        <authorList>
            <person name="Zhang G."/>
            <person name="Cowled C."/>
            <person name="Shi Z."/>
            <person name="Huang Z."/>
            <person name="Bishop-Lilly K.A."/>
            <person name="Fang X."/>
            <person name="Wynne J.W."/>
            <person name="Xiong Z."/>
            <person name="Baker M.L."/>
            <person name="Zhao W."/>
            <person name="Tachedjian M."/>
            <person name="Zhu Y."/>
            <person name="Zhou P."/>
            <person name="Jiang X."/>
            <person name="Ng J."/>
            <person name="Yang L."/>
            <person name="Wu L."/>
            <person name="Xiao J."/>
            <person name="Feng Y."/>
            <person name="Chen Y."/>
            <person name="Sun X."/>
            <person name="Zhang Y."/>
            <person name="Marsh G.A."/>
            <person name="Crameri G."/>
            <person name="Broder C.C."/>
            <person name="Frey K.G."/>
            <person name="Wang L.F."/>
            <person name="Wang J."/>
        </authorList>
    </citation>
    <scope>NUCLEOTIDE SEQUENCE [LARGE SCALE GENOMIC DNA]</scope>
</reference>
<evidence type="ECO:0000256" key="1">
    <source>
        <dbReference type="SAM" id="MobiDB-lite"/>
    </source>
</evidence>
<feature type="region of interest" description="Disordered" evidence="1">
    <location>
        <begin position="1"/>
        <end position="38"/>
    </location>
</feature>
<evidence type="ECO:0000313" key="2">
    <source>
        <dbReference type="EMBL" id="ELK10115.1"/>
    </source>
</evidence>
<keyword evidence="3" id="KW-1185">Reference proteome</keyword>
<organism evidence="2 3">
    <name type="scientific">Pteropus alecto</name>
    <name type="common">Black flying fox</name>
    <dbReference type="NCBI Taxonomy" id="9402"/>
    <lineage>
        <taxon>Eukaryota</taxon>
        <taxon>Metazoa</taxon>
        <taxon>Chordata</taxon>
        <taxon>Craniata</taxon>
        <taxon>Vertebrata</taxon>
        <taxon>Euteleostomi</taxon>
        <taxon>Mammalia</taxon>
        <taxon>Eutheria</taxon>
        <taxon>Laurasiatheria</taxon>
        <taxon>Chiroptera</taxon>
        <taxon>Yinpterochiroptera</taxon>
        <taxon>Pteropodoidea</taxon>
        <taxon>Pteropodidae</taxon>
        <taxon>Pteropodinae</taxon>
        <taxon>Pteropus</taxon>
    </lineage>
</organism>
<accession>L5KEX4</accession>
<sequence>MGTQGAPAPQPAAEKASTCSPERPHAEEPNLHPSCTHQPHLGCSDLRVSLGSPTCRAPHFCPREAQRSSCSVLPGLGSGQPTPTWWLPPAAQVHTTQEIQEPRPQLQ</sequence>
<protein>
    <submittedName>
        <fullName evidence="2">Uncharacterized protein</fullName>
    </submittedName>
</protein>
<evidence type="ECO:0000313" key="3">
    <source>
        <dbReference type="Proteomes" id="UP000010552"/>
    </source>
</evidence>
<dbReference type="EMBL" id="KB030759">
    <property type="protein sequence ID" value="ELK10115.1"/>
    <property type="molecule type" value="Genomic_DNA"/>
</dbReference>
<dbReference type="InParanoid" id="L5KEX4"/>
<proteinExistence type="predicted"/>